<feature type="compositionally biased region" description="Polar residues" evidence="1">
    <location>
        <begin position="1"/>
        <end position="10"/>
    </location>
</feature>
<dbReference type="Pfam" id="PF00226">
    <property type="entry name" value="DnaJ"/>
    <property type="match status" value="1"/>
</dbReference>
<dbReference type="AlphaFoldDB" id="S7ZLI4"/>
<keyword evidence="5" id="KW-1185">Reference proteome</keyword>
<dbReference type="PRINTS" id="PR00625">
    <property type="entry name" value="JDOMAIN"/>
</dbReference>
<dbReference type="HOGENOM" id="CLU_050546_2_0_1"/>
<feature type="region of interest" description="Disordered" evidence="1">
    <location>
        <begin position="159"/>
        <end position="217"/>
    </location>
</feature>
<dbReference type="PANTHER" id="PTHR44873">
    <property type="entry name" value="DNAJ HOMOLOG SUBFAMILY C MEMBER 30, MITOCHONDRIAL"/>
    <property type="match status" value="1"/>
</dbReference>
<dbReference type="EMBL" id="KB644413">
    <property type="protein sequence ID" value="EPS31189.1"/>
    <property type="molecule type" value="Genomic_DNA"/>
</dbReference>
<feature type="region of interest" description="Disordered" evidence="1">
    <location>
        <begin position="345"/>
        <end position="364"/>
    </location>
</feature>
<dbReference type="OrthoDB" id="10250354at2759"/>
<dbReference type="STRING" id="933388.S7ZLI4"/>
<keyword evidence="2" id="KW-1133">Transmembrane helix</keyword>
<dbReference type="PhylomeDB" id="S7ZLI4"/>
<evidence type="ECO:0000313" key="5">
    <source>
        <dbReference type="Proteomes" id="UP000019376"/>
    </source>
</evidence>
<protein>
    <recommendedName>
        <fullName evidence="3">J domain-containing protein</fullName>
    </recommendedName>
</protein>
<sequence length="364" mass="39788">MPPLRTTSLRAPSIPTARLGPRATHSNRHQNHIRCQSTSTRPSRSADSFRQFPSSSFSSYYYYCIYARYPPPQIQTQRHSFSTSARSPRDQNYYEILDLPVTASPVEIKKKFYALSLRHHPDRNRDDPNASQRFAKISSAYSVLSNTHKRATYDRDHGFHHAHGHAHAHGRAHPSGSHSSHSANVHKGGGGYAGSRPASGLSNRRGTFRGPPPSFYAQGGYGATGRTTEGYAAGKAGTGYGSAASTAGAGADASAAGKKYDPEEDPLGFIERNPLHHFNARGHFRTQKAEDERRRQRVTRARMAAREKADMSSEAGGDFGLVRFIVVCGILVLAGAMTGFWQWSAGGEDSKTGKKRKDVLSVSS</sequence>
<dbReference type="SUPFAM" id="SSF46565">
    <property type="entry name" value="Chaperone J-domain"/>
    <property type="match status" value="1"/>
</dbReference>
<dbReference type="InterPro" id="IPR018253">
    <property type="entry name" value="DnaJ_domain_CS"/>
</dbReference>
<dbReference type="PROSITE" id="PS50076">
    <property type="entry name" value="DNAJ_2"/>
    <property type="match status" value="1"/>
</dbReference>
<proteinExistence type="predicted"/>
<accession>S7ZLI4</accession>
<reference evidence="4 5" key="1">
    <citation type="journal article" date="2013" name="PLoS ONE">
        <title>Genomic and secretomic analyses reveal unique features of the lignocellulolytic enzyme system of Penicillium decumbens.</title>
        <authorList>
            <person name="Liu G."/>
            <person name="Zhang L."/>
            <person name="Wei X."/>
            <person name="Zou G."/>
            <person name="Qin Y."/>
            <person name="Ma L."/>
            <person name="Li J."/>
            <person name="Zheng H."/>
            <person name="Wang S."/>
            <person name="Wang C."/>
            <person name="Xun L."/>
            <person name="Zhao G.-P."/>
            <person name="Zhou Z."/>
            <person name="Qu Y."/>
        </authorList>
    </citation>
    <scope>NUCLEOTIDE SEQUENCE [LARGE SCALE GENOMIC DNA]</scope>
    <source>
        <strain evidence="5">114-2 / CGMCC 5302</strain>
    </source>
</reference>
<name>S7ZLI4_PENO1</name>
<evidence type="ECO:0000259" key="3">
    <source>
        <dbReference type="PROSITE" id="PS50076"/>
    </source>
</evidence>
<dbReference type="SMART" id="SM00271">
    <property type="entry name" value="DnaJ"/>
    <property type="match status" value="1"/>
</dbReference>
<dbReference type="InterPro" id="IPR036869">
    <property type="entry name" value="J_dom_sf"/>
</dbReference>
<feature type="compositionally biased region" description="Polar residues" evidence="1">
    <location>
        <begin position="33"/>
        <end position="46"/>
    </location>
</feature>
<dbReference type="InterPro" id="IPR053025">
    <property type="entry name" value="Mito_ATP_Synthase-Asso"/>
</dbReference>
<feature type="compositionally biased region" description="Basic residues" evidence="1">
    <location>
        <begin position="160"/>
        <end position="172"/>
    </location>
</feature>
<dbReference type="eggNOG" id="KOG0715">
    <property type="taxonomic scope" value="Eukaryota"/>
</dbReference>
<gene>
    <name evidence="4" type="ORF">PDE_06144</name>
</gene>
<dbReference type="PROSITE" id="PS00636">
    <property type="entry name" value="DNAJ_1"/>
    <property type="match status" value="1"/>
</dbReference>
<dbReference type="CDD" id="cd06257">
    <property type="entry name" value="DnaJ"/>
    <property type="match status" value="1"/>
</dbReference>
<dbReference type="Gene3D" id="1.10.287.110">
    <property type="entry name" value="DnaJ domain"/>
    <property type="match status" value="1"/>
</dbReference>
<evidence type="ECO:0000313" key="4">
    <source>
        <dbReference type="EMBL" id="EPS31189.1"/>
    </source>
</evidence>
<feature type="transmembrane region" description="Helical" evidence="2">
    <location>
        <begin position="321"/>
        <end position="343"/>
    </location>
</feature>
<dbReference type="InterPro" id="IPR001623">
    <property type="entry name" value="DnaJ_domain"/>
</dbReference>
<feature type="region of interest" description="Disordered" evidence="1">
    <location>
        <begin position="1"/>
        <end position="51"/>
    </location>
</feature>
<evidence type="ECO:0000256" key="1">
    <source>
        <dbReference type="SAM" id="MobiDB-lite"/>
    </source>
</evidence>
<feature type="compositionally biased region" description="Low complexity" evidence="1">
    <location>
        <begin position="173"/>
        <end position="183"/>
    </location>
</feature>
<evidence type="ECO:0000256" key="2">
    <source>
        <dbReference type="SAM" id="Phobius"/>
    </source>
</evidence>
<organism evidence="4 5">
    <name type="scientific">Penicillium oxalicum (strain 114-2 / CGMCC 5302)</name>
    <name type="common">Penicillium decumbens</name>
    <dbReference type="NCBI Taxonomy" id="933388"/>
    <lineage>
        <taxon>Eukaryota</taxon>
        <taxon>Fungi</taxon>
        <taxon>Dikarya</taxon>
        <taxon>Ascomycota</taxon>
        <taxon>Pezizomycotina</taxon>
        <taxon>Eurotiomycetes</taxon>
        <taxon>Eurotiomycetidae</taxon>
        <taxon>Eurotiales</taxon>
        <taxon>Aspergillaceae</taxon>
        <taxon>Penicillium</taxon>
    </lineage>
</organism>
<dbReference type="Proteomes" id="UP000019376">
    <property type="component" value="Unassembled WGS sequence"/>
</dbReference>
<keyword evidence="2" id="KW-0472">Membrane</keyword>
<dbReference type="PANTHER" id="PTHR44873:SF1">
    <property type="entry name" value="DNAJ HOMOLOG SUBFAMILY C MEMBER 30, MITOCHONDRIAL"/>
    <property type="match status" value="1"/>
</dbReference>
<feature type="domain" description="J" evidence="3">
    <location>
        <begin position="92"/>
        <end position="157"/>
    </location>
</feature>
<keyword evidence="2" id="KW-0812">Transmembrane</keyword>